<evidence type="ECO:0000313" key="3">
    <source>
        <dbReference type="Proteomes" id="UP000887116"/>
    </source>
</evidence>
<keyword evidence="1" id="KW-0812">Transmembrane</keyword>
<sequence length="277" mass="32121">MRRSRKRMSILFCKLQYLPPCRKEKVLNLLTPFLFFLHVVSAIAVTILCDRKKISTVLAYGNEIQNHFAQIMLIFFKYNNFFFASQVYPCLIAIVYYTICVRCSNSVRNLTRKISLCSPEEFGPSEQIQVLRYKEKIDEILKITQEIFSVPSFCLIVAYSISCYTMIGWYLVGIKEIAEVIHSSFICTCSFLYLTGTLWIAGSLPVELNKLKDTFYEKAYLRWISFGFPSEQNFRREILAKPEFVFTGCDILHYRRSSVLAVVGTLVTYTLLVINIP</sequence>
<proteinExistence type="predicted"/>
<keyword evidence="1" id="KW-0472">Membrane</keyword>
<dbReference type="AlphaFoldDB" id="A0A8X6LYD7"/>
<feature type="transmembrane region" description="Helical" evidence="1">
    <location>
        <begin position="258"/>
        <end position="276"/>
    </location>
</feature>
<evidence type="ECO:0008006" key="4">
    <source>
        <dbReference type="Google" id="ProtNLM"/>
    </source>
</evidence>
<feature type="transmembrane region" description="Helical" evidence="1">
    <location>
        <begin position="184"/>
        <end position="202"/>
    </location>
</feature>
<gene>
    <name evidence="2" type="primary">AVEN_213416_1</name>
    <name evidence="2" type="ORF">TNCT_172521</name>
</gene>
<comment type="caution">
    <text evidence="2">The sequence shown here is derived from an EMBL/GenBank/DDBJ whole genome shotgun (WGS) entry which is preliminary data.</text>
</comment>
<protein>
    <recommendedName>
        <fullName evidence="4">Gustatory receptor</fullName>
    </recommendedName>
</protein>
<feature type="transmembrane region" description="Helical" evidence="1">
    <location>
        <begin position="150"/>
        <end position="172"/>
    </location>
</feature>
<keyword evidence="1" id="KW-1133">Transmembrane helix</keyword>
<reference evidence="2" key="1">
    <citation type="submission" date="2020-07" db="EMBL/GenBank/DDBJ databases">
        <title>Multicomponent nature underlies the extraordinary mechanical properties of spider dragline silk.</title>
        <authorList>
            <person name="Kono N."/>
            <person name="Nakamura H."/>
            <person name="Mori M."/>
            <person name="Yoshida Y."/>
            <person name="Ohtoshi R."/>
            <person name="Malay A.D."/>
            <person name="Moran D.A.P."/>
            <person name="Tomita M."/>
            <person name="Numata K."/>
            <person name="Arakawa K."/>
        </authorList>
    </citation>
    <scope>NUCLEOTIDE SEQUENCE</scope>
</reference>
<organism evidence="2 3">
    <name type="scientific">Trichonephila clavata</name>
    <name type="common">Joro spider</name>
    <name type="synonym">Nephila clavata</name>
    <dbReference type="NCBI Taxonomy" id="2740835"/>
    <lineage>
        <taxon>Eukaryota</taxon>
        <taxon>Metazoa</taxon>
        <taxon>Ecdysozoa</taxon>
        <taxon>Arthropoda</taxon>
        <taxon>Chelicerata</taxon>
        <taxon>Arachnida</taxon>
        <taxon>Araneae</taxon>
        <taxon>Araneomorphae</taxon>
        <taxon>Entelegynae</taxon>
        <taxon>Araneoidea</taxon>
        <taxon>Nephilidae</taxon>
        <taxon>Trichonephila</taxon>
    </lineage>
</organism>
<name>A0A8X6LYD7_TRICU</name>
<keyword evidence="3" id="KW-1185">Reference proteome</keyword>
<evidence type="ECO:0000256" key="1">
    <source>
        <dbReference type="SAM" id="Phobius"/>
    </source>
</evidence>
<evidence type="ECO:0000313" key="2">
    <source>
        <dbReference type="EMBL" id="GFR25242.1"/>
    </source>
</evidence>
<accession>A0A8X6LYD7</accession>
<dbReference type="EMBL" id="BMAO01018674">
    <property type="protein sequence ID" value="GFR25242.1"/>
    <property type="molecule type" value="Genomic_DNA"/>
</dbReference>
<dbReference type="Proteomes" id="UP000887116">
    <property type="component" value="Unassembled WGS sequence"/>
</dbReference>